<dbReference type="EMBL" id="CM032185">
    <property type="protein sequence ID" value="KAG7091795.1"/>
    <property type="molecule type" value="Genomic_DNA"/>
</dbReference>
<evidence type="ECO:0000256" key="4">
    <source>
        <dbReference type="ARBA" id="ARBA00023002"/>
    </source>
</evidence>
<dbReference type="InterPro" id="IPR002328">
    <property type="entry name" value="ADH_Zn_CS"/>
</dbReference>
<protein>
    <recommendedName>
        <fullName evidence="11">GroES-like protein</fullName>
    </recommendedName>
</protein>
<dbReference type="PROSITE" id="PS00059">
    <property type="entry name" value="ADH_ZINC"/>
    <property type="match status" value="1"/>
</dbReference>
<evidence type="ECO:0000256" key="3">
    <source>
        <dbReference type="ARBA" id="ARBA00022833"/>
    </source>
</evidence>
<evidence type="ECO:0000313" key="9">
    <source>
        <dbReference type="EMBL" id="KAG7091795.1"/>
    </source>
</evidence>
<dbReference type="OrthoDB" id="3941538at2759"/>
<dbReference type="Proteomes" id="UP001049176">
    <property type="component" value="Chromosome 5"/>
</dbReference>
<dbReference type="GeneID" id="66077275"/>
<dbReference type="KEGG" id="more:E1B28_008199"/>
<sequence>MQATTNKLQEKMGTMPTDVNPEYKHAEGGEKMRALAWFGPNDVRMVDAPVPDITEPNDVILQVTGTTICGSDLHLYHGEIATLQQGDILGHEFMGKVYKIGPNVKNLSVGQRVVASFQIACGRCEYCQQKLSSFCDRTNNSSLQNYMYGQRDAGFFGYSHFTGGFPGGQAEYVRVPFGNVNLLPVPDDVSDERALYLSDVLPTSYHAVVDTGVKKGDVVGIWGLGPIGQCAARWALLKGASRVIGIDAVPSRLAFAQKKTGIEVINFKEFSDVPKRIYELVPRGLDVALDCGTFHEPKTLLHKAQKTFMLETDVPETINEMIVSVRKMGSCGIIAAYSGFANGVNVGALMEKGVRLIGNGQAPVHKYWEEILNDYVKTKKFDPAFMISHRVPFEDMAKLYSAFDKRLDGVEKVFVPTKFSGSADMSDGIGLPALRSVDEWTV</sequence>
<dbReference type="Gene3D" id="3.40.50.720">
    <property type="entry name" value="NAD(P)-binding Rossmann-like Domain"/>
    <property type="match status" value="1"/>
</dbReference>
<organism evidence="9 10">
    <name type="scientific">Marasmius oreades</name>
    <name type="common">fairy-ring Marasmius</name>
    <dbReference type="NCBI Taxonomy" id="181124"/>
    <lineage>
        <taxon>Eukaryota</taxon>
        <taxon>Fungi</taxon>
        <taxon>Dikarya</taxon>
        <taxon>Basidiomycota</taxon>
        <taxon>Agaricomycotina</taxon>
        <taxon>Agaricomycetes</taxon>
        <taxon>Agaricomycetidae</taxon>
        <taxon>Agaricales</taxon>
        <taxon>Marasmiineae</taxon>
        <taxon>Marasmiaceae</taxon>
        <taxon>Marasmius</taxon>
    </lineage>
</organism>
<evidence type="ECO:0000256" key="1">
    <source>
        <dbReference type="ARBA" id="ARBA00001947"/>
    </source>
</evidence>
<comment type="similarity">
    <text evidence="5">Belongs to the zinc-containing alcohol dehydrogenase family.</text>
</comment>
<dbReference type="RefSeq" id="XP_043008265.1">
    <property type="nucleotide sequence ID" value="XM_043152983.1"/>
</dbReference>
<dbReference type="InterPro" id="IPR011032">
    <property type="entry name" value="GroES-like_sf"/>
</dbReference>
<dbReference type="PANTHER" id="PTHR42813:SF1">
    <property type="entry name" value="DEHYDROGENASE, PUTATIVE (AFU_ORTHOLOGUE AFUA_5G03930)-RELATED"/>
    <property type="match status" value="1"/>
</dbReference>
<evidence type="ECO:0000259" key="8">
    <source>
        <dbReference type="Pfam" id="PF08240"/>
    </source>
</evidence>
<comment type="caution">
    <text evidence="9">The sequence shown here is derived from an EMBL/GenBank/DDBJ whole genome shotgun (WGS) entry which is preliminary data.</text>
</comment>
<evidence type="ECO:0008006" key="11">
    <source>
        <dbReference type="Google" id="ProtNLM"/>
    </source>
</evidence>
<keyword evidence="2 5" id="KW-0479">Metal-binding</keyword>
<dbReference type="GO" id="GO:0016491">
    <property type="term" value="F:oxidoreductase activity"/>
    <property type="evidence" value="ECO:0007669"/>
    <property type="project" value="UniProtKB-KW"/>
</dbReference>
<dbReference type="SUPFAM" id="SSF50129">
    <property type="entry name" value="GroES-like"/>
    <property type="match status" value="1"/>
</dbReference>
<proteinExistence type="inferred from homology"/>
<dbReference type="AlphaFoldDB" id="A0A9P7RYI4"/>
<comment type="cofactor">
    <cofactor evidence="1 5">
        <name>Zn(2+)</name>
        <dbReference type="ChEBI" id="CHEBI:29105"/>
    </cofactor>
</comment>
<evidence type="ECO:0000256" key="6">
    <source>
        <dbReference type="SAM" id="MobiDB-lite"/>
    </source>
</evidence>
<dbReference type="CDD" id="cd08283">
    <property type="entry name" value="FDH_like_1"/>
    <property type="match status" value="1"/>
</dbReference>
<name>A0A9P7RYI4_9AGAR</name>
<evidence type="ECO:0000256" key="5">
    <source>
        <dbReference type="RuleBase" id="RU361277"/>
    </source>
</evidence>
<gene>
    <name evidence="9" type="ORF">E1B28_008199</name>
</gene>
<dbReference type="InterPro" id="IPR013154">
    <property type="entry name" value="ADH-like_N"/>
</dbReference>
<accession>A0A9P7RYI4</accession>
<feature type="domain" description="Alcohol dehydrogenase-like C-terminal" evidence="7">
    <location>
        <begin position="226"/>
        <end position="291"/>
    </location>
</feature>
<dbReference type="Gene3D" id="3.90.180.10">
    <property type="entry name" value="Medium-chain alcohol dehydrogenases, catalytic domain"/>
    <property type="match status" value="1"/>
</dbReference>
<evidence type="ECO:0000256" key="2">
    <source>
        <dbReference type="ARBA" id="ARBA00022723"/>
    </source>
</evidence>
<dbReference type="GO" id="GO:0008270">
    <property type="term" value="F:zinc ion binding"/>
    <property type="evidence" value="ECO:0007669"/>
    <property type="project" value="InterPro"/>
</dbReference>
<dbReference type="SUPFAM" id="SSF51735">
    <property type="entry name" value="NAD(P)-binding Rossmann-fold domains"/>
    <property type="match status" value="1"/>
</dbReference>
<keyword evidence="10" id="KW-1185">Reference proteome</keyword>
<feature type="domain" description="Alcohol dehydrogenase-like N-terminal" evidence="8">
    <location>
        <begin position="56"/>
        <end position="185"/>
    </location>
</feature>
<keyword evidence="4" id="KW-0560">Oxidoreductase</keyword>
<dbReference type="InterPro" id="IPR036291">
    <property type="entry name" value="NAD(P)-bd_dom_sf"/>
</dbReference>
<dbReference type="PANTHER" id="PTHR42813">
    <property type="entry name" value="ZINC-TYPE ALCOHOL DEHYDROGENASE-LIKE"/>
    <property type="match status" value="1"/>
</dbReference>
<keyword evidence="3 5" id="KW-0862">Zinc</keyword>
<dbReference type="Pfam" id="PF00107">
    <property type="entry name" value="ADH_zinc_N"/>
    <property type="match status" value="1"/>
</dbReference>
<evidence type="ECO:0000313" key="10">
    <source>
        <dbReference type="Proteomes" id="UP001049176"/>
    </source>
</evidence>
<feature type="region of interest" description="Disordered" evidence="6">
    <location>
        <begin position="1"/>
        <end position="22"/>
    </location>
</feature>
<dbReference type="InterPro" id="IPR013149">
    <property type="entry name" value="ADH-like_C"/>
</dbReference>
<dbReference type="Pfam" id="PF08240">
    <property type="entry name" value="ADH_N"/>
    <property type="match status" value="1"/>
</dbReference>
<reference evidence="9" key="1">
    <citation type="journal article" date="2021" name="Genome Biol. Evol.">
        <title>The assembled and annotated genome of the fairy-ring fungus Marasmius oreades.</title>
        <authorList>
            <person name="Hiltunen M."/>
            <person name="Ament-Velasquez S.L."/>
            <person name="Johannesson H."/>
        </authorList>
    </citation>
    <scope>NUCLEOTIDE SEQUENCE</scope>
    <source>
        <strain evidence="9">03SP1</strain>
    </source>
</reference>
<evidence type="ECO:0000259" key="7">
    <source>
        <dbReference type="Pfam" id="PF00107"/>
    </source>
</evidence>